<reference evidence="1" key="1">
    <citation type="journal article" date="2015" name="Nature">
        <title>Complex archaea that bridge the gap between prokaryotes and eukaryotes.</title>
        <authorList>
            <person name="Spang A."/>
            <person name="Saw J.H."/>
            <person name="Jorgensen S.L."/>
            <person name="Zaremba-Niedzwiedzka K."/>
            <person name="Martijn J."/>
            <person name="Lind A.E."/>
            <person name="van Eijk R."/>
            <person name="Schleper C."/>
            <person name="Guy L."/>
            <person name="Ettema T.J."/>
        </authorList>
    </citation>
    <scope>NUCLEOTIDE SEQUENCE</scope>
</reference>
<organism evidence="1">
    <name type="scientific">marine sediment metagenome</name>
    <dbReference type="NCBI Taxonomy" id="412755"/>
    <lineage>
        <taxon>unclassified sequences</taxon>
        <taxon>metagenomes</taxon>
        <taxon>ecological metagenomes</taxon>
    </lineage>
</organism>
<gene>
    <name evidence="1" type="ORF">LCGC14_1378210</name>
</gene>
<proteinExistence type="predicted"/>
<sequence length="53" mass="5959">VPSGIVLLPVSIWANQITGFENNRLVFKNVKVNVNNTDESIMNIKDLINSFKN</sequence>
<protein>
    <recommendedName>
        <fullName evidence="2">Molybdopterin dinucleotide-binding domain-containing protein</fullName>
    </recommendedName>
</protein>
<name>A0A0F9N566_9ZZZZ</name>
<feature type="non-terminal residue" evidence="1">
    <location>
        <position position="1"/>
    </location>
</feature>
<evidence type="ECO:0000313" key="1">
    <source>
        <dbReference type="EMBL" id="KKM76627.1"/>
    </source>
</evidence>
<dbReference type="AlphaFoldDB" id="A0A0F9N566"/>
<dbReference type="Gene3D" id="2.40.40.20">
    <property type="match status" value="1"/>
</dbReference>
<comment type="caution">
    <text evidence="1">The sequence shown here is derived from an EMBL/GenBank/DDBJ whole genome shotgun (WGS) entry which is preliminary data.</text>
</comment>
<evidence type="ECO:0008006" key="2">
    <source>
        <dbReference type="Google" id="ProtNLM"/>
    </source>
</evidence>
<accession>A0A0F9N566</accession>
<dbReference type="EMBL" id="LAZR01008776">
    <property type="protein sequence ID" value="KKM76627.1"/>
    <property type="molecule type" value="Genomic_DNA"/>
</dbReference>